<dbReference type="PANTHER" id="PTHR37422">
    <property type="entry name" value="TEICHURONIC ACID BIOSYNTHESIS PROTEIN TUAE"/>
    <property type="match status" value="1"/>
</dbReference>
<dbReference type="Pfam" id="PF04932">
    <property type="entry name" value="Wzy_C"/>
    <property type="match status" value="1"/>
</dbReference>
<protein>
    <submittedName>
        <fullName evidence="7">O-antigen ligase like membrane family protein</fullName>
    </submittedName>
</protein>
<evidence type="ECO:0000313" key="8">
    <source>
        <dbReference type="Proteomes" id="UP000028013"/>
    </source>
</evidence>
<keyword evidence="7" id="KW-0436">Ligase</keyword>
<dbReference type="Proteomes" id="UP000028013">
    <property type="component" value="Unassembled WGS sequence"/>
</dbReference>
<comment type="caution">
    <text evidence="7">The sequence shown here is derived from an EMBL/GenBank/DDBJ whole genome shotgun (WGS) entry which is preliminary data.</text>
</comment>
<feature type="transmembrane region" description="Helical" evidence="5">
    <location>
        <begin position="132"/>
        <end position="149"/>
    </location>
</feature>
<sequence>MNSLKQLYKDIKTSWGKKFRWITAFFLLWIYRTIFMPAGDGGFAQALQIISLFSMLFIVYSHWQRKVVGIFRISNPPIRTLLLLYFYALLSATWAFMPAFSAFLSIQNFILMALTFWLLSMPKTFDGVEKSLVYLIMAMAFFSAIGGRYNVGWPIFIHLLQTGTCSAMCFAYCFAEWIKEKKDKKRLRFFRTVMLISFVLLVTSTSSGANASCVAGIGTAMLFSGHAMWGALMACIGIFAFIYQDQLMDLLLLIMPGKTKATIESATGRDRLWEQILYFAAQKPMFGWGFACAERVVSVKGTVLSPDAHNNYIGFYGSLGYAGCVLAALHFVTSLFSFFKNSLKRGYLGLMCAMVVALVNGYSYGFLSGKACVITIAYFAIIVAGYHFKRAQRLEQLIRR</sequence>
<feature type="transmembrane region" description="Helical" evidence="5">
    <location>
        <begin position="346"/>
        <end position="365"/>
    </location>
</feature>
<feature type="transmembrane region" description="Helical" evidence="5">
    <location>
        <begin position="371"/>
        <end position="388"/>
    </location>
</feature>
<evidence type="ECO:0000256" key="3">
    <source>
        <dbReference type="ARBA" id="ARBA00022989"/>
    </source>
</evidence>
<evidence type="ECO:0000256" key="1">
    <source>
        <dbReference type="ARBA" id="ARBA00004141"/>
    </source>
</evidence>
<feature type="transmembrane region" description="Helical" evidence="5">
    <location>
        <begin position="318"/>
        <end position="339"/>
    </location>
</feature>
<keyword evidence="2 5" id="KW-0812">Transmembrane</keyword>
<evidence type="ECO:0000256" key="2">
    <source>
        <dbReference type="ARBA" id="ARBA00022692"/>
    </source>
</evidence>
<evidence type="ECO:0000256" key="4">
    <source>
        <dbReference type="ARBA" id="ARBA00023136"/>
    </source>
</evidence>
<evidence type="ECO:0000259" key="6">
    <source>
        <dbReference type="Pfam" id="PF04932"/>
    </source>
</evidence>
<feature type="transmembrane region" description="Helical" evidence="5">
    <location>
        <begin position="195"/>
        <end position="223"/>
    </location>
</feature>
<proteinExistence type="predicted"/>
<feature type="transmembrane region" description="Helical" evidence="5">
    <location>
        <begin position="81"/>
        <end position="97"/>
    </location>
</feature>
<dbReference type="PANTHER" id="PTHR37422:SF17">
    <property type="entry name" value="O-ANTIGEN LIGASE"/>
    <property type="match status" value="1"/>
</dbReference>
<evidence type="ECO:0000313" key="7">
    <source>
        <dbReference type="EMBL" id="KDS51334.1"/>
    </source>
</evidence>
<dbReference type="GO" id="GO:0016020">
    <property type="term" value="C:membrane"/>
    <property type="evidence" value="ECO:0007669"/>
    <property type="project" value="UniProtKB-SubCell"/>
</dbReference>
<feature type="transmembrane region" description="Helical" evidence="5">
    <location>
        <begin position="229"/>
        <end position="255"/>
    </location>
</feature>
<dbReference type="EMBL" id="JNHN01000170">
    <property type="protein sequence ID" value="KDS51334.1"/>
    <property type="molecule type" value="Genomic_DNA"/>
</dbReference>
<dbReference type="PATRIC" id="fig|1339349.3.peg.1896"/>
<keyword evidence="4 5" id="KW-0472">Membrane</keyword>
<name>A0A078S124_BACUN</name>
<reference evidence="7 8" key="1">
    <citation type="submission" date="2014-04" db="EMBL/GenBank/DDBJ databases">
        <authorList>
            <person name="Sears C."/>
            <person name="Carroll K."/>
            <person name="Sack B.R."/>
            <person name="Qadri F."/>
            <person name="Myers L.L."/>
            <person name="Chung G.-T."/>
            <person name="Escheverria P."/>
            <person name="Fraser C.M."/>
            <person name="Sadzewicz L."/>
            <person name="Shefchek K.A."/>
            <person name="Tallon L."/>
            <person name="Das S.P."/>
            <person name="Daugherty S."/>
            <person name="Mongodin E.F."/>
        </authorList>
    </citation>
    <scope>NUCLEOTIDE SEQUENCE [LARGE SCALE GENOMIC DNA]</scope>
    <source>
        <strain evidence="7 8">3978 T3 ii</strain>
    </source>
</reference>
<accession>A0A078S124</accession>
<comment type="subcellular location">
    <subcellularLocation>
        <location evidence="1">Membrane</location>
        <topology evidence="1">Multi-pass membrane protein</topology>
    </subcellularLocation>
</comment>
<organism evidence="7 8">
    <name type="scientific">Bacteroides uniformis str. 3978 T3 ii</name>
    <dbReference type="NCBI Taxonomy" id="1339349"/>
    <lineage>
        <taxon>Bacteria</taxon>
        <taxon>Pseudomonadati</taxon>
        <taxon>Bacteroidota</taxon>
        <taxon>Bacteroidia</taxon>
        <taxon>Bacteroidales</taxon>
        <taxon>Bacteroidaceae</taxon>
        <taxon>Bacteroides</taxon>
    </lineage>
</organism>
<feature type="domain" description="O-antigen ligase-related" evidence="6">
    <location>
        <begin position="193"/>
        <end position="326"/>
    </location>
</feature>
<keyword evidence="3 5" id="KW-1133">Transmembrane helix</keyword>
<feature type="transmembrane region" description="Helical" evidence="5">
    <location>
        <begin position="155"/>
        <end position="175"/>
    </location>
</feature>
<dbReference type="InterPro" id="IPR051533">
    <property type="entry name" value="WaaL-like"/>
</dbReference>
<gene>
    <name evidence="7" type="ORF">M094_0646</name>
</gene>
<dbReference type="InterPro" id="IPR007016">
    <property type="entry name" value="O-antigen_ligase-rel_domated"/>
</dbReference>
<feature type="transmembrane region" description="Helical" evidence="5">
    <location>
        <begin position="21"/>
        <end position="37"/>
    </location>
</feature>
<evidence type="ECO:0000256" key="5">
    <source>
        <dbReference type="SAM" id="Phobius"/>
    </source>
</evidence>
<dbReference type="AlphaFoldDB" id="A0A078S124"/>
<dbReference type="GO" id="GO:0016874">
    <property type="term" value="F:ligase activity"/>
    <property type="evidence" value="ECO:0007669"/>
    <property type="project" value="UniProtKB-KW"/>
</dbReference>
<feature type="transmembrane region" description="Helical" evidence="5">
    <location>
        <begin position="43"/>
        <end position="60"/>
    </location>
</feature>